<accession>A0A7H0SQS4</accession>
<protein>
    <submittedName>
        <fullName evidence="2">DUF2017 family protein</fullName>
    </submittedName>
</protein>
<dbReference type="RefSeq" id="WP_187974209.1">
    <property type="nucleotide sequence ID" value="NZ_CP046884.1"/>
</dbReference>
<dbReference type="Proteomes" id="UP000516320">
    <property type="component" value="Chromosome"/>
</dbReference>
<evidence type="ECO:0000256" key="1">
    <source>
        <dbReference type="SAM" id="MobiDB-lite"/>
    </source>
</evidence>
<dbReference type="AlphaFoldDB" id="A0A7H0SQS4"/>
<sequence>MQPWRKKKGLMRQVRFQCVLEPLEREILGNMSSTVAEALIARAQSSPKDELAEMTGLSSGHKEAPEDPALARLLPDFERDGDEEFEGDNSLLRSFHENDIIRAKLSNLQVVNTALGPDGGVEINLSEEEAHAWVAAINDMRLYLLTEGQVDTSPLDIDTVAEWLAYNQDSLLDVLLG</sequence>
<proteinExistence type="predicted"/>
<dbReference type="KEGG" id="cpoy:GP475_09800"/>
<keyword evidence="3" id="KW-1185">Reference proteome</keyword>
<organism evidence="2 3">
    <name type="scientific">Corynebacterium poyangense</name>
    <dbReference type="NCBI Taxonomy" id="2684405"/>
    <lineage>
        <taxon>Bacteria</taxon>
        <taxon>Bacillati</taxon>
        <taxon>Actinomycetota</taxon>
        <taxon>Actinomycetes</taxon>
        <taxon>Mycobacteriales</taxon>
        <taxon>Corynebacteriaceae</taxon>
        <taxon>Corynebacterium</taxon>
    </lineage>
</organism>
<gene>
    <name evidence="2" type="ORF">GP475_09800</name>
</gene>
<dbReference type="EMBL" id="CP046884">
    <property type="protein sequence ID" value="QNQ90899.1"/>
    <property type="molecule type" value="Genomic_DNA"/>
</dbReference>
<feature type="region of interest" description="Disordered" evidence="1">
    <location>
        <begin position="45"/>
        <end position="67"/>
    </location>
</feature>
<name>A0A7H0SQS4_9CORY</name>
<evidence type="ECO:0000313" key="3">
    <source>
        <dbReference type="Proteomes" id="UP000516320"/>
    </source>
</evidence>
<evidence type="ECO:0000313" key="2">
    <source>
        <dbReference type="EMBL" id="QNQ90899.1"/>
    </source>
</evidence>
<dbReference type="InterPro" id="IPR018561">
    <property type="entry name" value="AosR"/>
</dbReference>
<reference evidence="2 3" key="1">
    <citation type="submission" date="2019-12" db="EMBL/GenBank/DDBJ databases">
        <title>Corynebacterium sp. nov., isolated from feces of the Anser Albifrons in China.</title>
        <authorList>
            <person name="Liu Q."/>
        </authorList>
    </citation>
    <scope>NUCLEOTIDE SEQUENCE [LARGE SCALE GENOMIC DNA]</scope>
    <source>
        <strain evidence="2 3">4H37-19</strain>
    </source>
</reference>
<dbReference type="Pfam" id="PF09438">
    <property type="entry name" value="DUF2017"/>
    <property type="match status" value="1"/>
</dbReference>